<dbReference type="Proteomes" id="UP001178507">
    <property type="component" value="Unassembled WGS sequence"/>
</dbReference>
<dbReference type="CDD" id="cd03443">
    <property type="entry name" value="PaaI_thioesterase"/>
    <property type="match status" value="1"/>
</dbReference>
<accession>A0AA36I537</accession>
<sequence>MTRHARNTAYLEYAKGVDAPAKSYNGVTLDTSKWSASMVKSFSIKAKVKFNNMNSNYPHLFWGEDSGTFAFCVHGLGPAYGGRKGETAYYLATAKGIGPHGRGLDNGQGWIGTGNKMDDGQWHDFEVAKYGTKSAIFLDGHKVEASIAAGKTEADFIMKPVTTLRIGTAKEGTGFEGDIGDVVITAEGKQVFPEPPPPTAKAAAAGAGAGCTGSLLPGNTSCDEQSVEDCKGKYTELSPGVYSHCDVSGGQCLATGPICKTGCRGKRRVKRDYELPAWLKWLEGSSKHLRVRMREWEDGLWRKSSGWHGHDLIHSPQSAVYIPCYFYSPAEKMLQGPVCFGPGAESHRGLCHGGAMTSAAASGEKNDHGDPAFDDLLGHLAFLAAGEGPWSGATVQINCKLCKPVRVGQTLLLEGHVAKQERKKVFVEARLVGETGEVYGRMDGLSIVGAKMQEEDSELDRRQWHFDEAKRAIVDSPDHRHLL</sequence>
<dbReference type="InterPro" id="IPR013320">
    <property type="entry name" value="ConA-like_dom_sf"/>
</dbReference>
<evidence type="ECO:0000313" key="2">
    <source>
        <dbReference type="EMBL" id="CAJ1381125.1"/>
    </source>
</evidence>
<dbReference type="Gene3D" id="2.60.120.200">
    <property type="match status" value="1"/>
</dbReference>
<organism evidence="2 3">
    <name type="scientific">Effrenium voratum</name>
    <dbReference type="NCBI Taxonomy" id="2562239"/>
    <lineage>
        <taxon>Eukaryota</taxon>
        <taxon>Sar</taxon>
        <taxon>Alveolata</taxon>
        <taxon>Dinophyceae</taxon>
        <taxon>Suessiales</taxon>
        <taxon>Symbiodiniaceae</taxon>
        <taxon>Effrenium</taxon>
    </lineage>
</organism>
<proteinExistence type="predicted"/>
<dbReference type="InterPro" id="IPR029069">
    <property type="entry name" value="HotDog_dom_sf"/>
</dbReference>
<dbReference type="SUPFAM" id="SSF49899">
    <property type="entry name" value="Concanavalin A-like lectins/glucanases"/>
    <property type="match status" value="1"/>
</dbReference>
<dbReference type="SUPFAM" id="SSF54637">
    <property type="entry name" value="Thioesterase/thiol ester dehydrase-isomerase"/>
    <property type="match status" value="1"/>
</dbReference>
<dbReference type="InterPro" id="IPR001791">
    <property type="entry name" value="Laminin_G"/>
</dbReference>
<dbReference type="AlphaFoldDB" id="A0AA36I537"/>
<feature type="domain" description="Thioesterase" evidence="1">
    <location>
        <begin position="377"/>
        <end position="437"/>
    </location>
</feature>
<keyword evidence="3" id="KW-1185">Reference proteome</keyword>
<evidence type="ECO:0000313" key="3">
    <source>
        <dbReference type="Proteomes" id="UP001178507"/>
    </source>
</evidence>
<gene>
    <name evidence="2" type="ORF">EVOR1521_LOCUS8910</name>
</gene>
<evidence type="ECO:0000259" key="1">
    <source>
        <dbReference type="Pfam" id="PF03061"/>
    </source>
</evidence>
<comment type="caution">
    <text evidence="2">The sequence shown here is derived from an EMBL/GenBank/DDBJ whole genome shotgun (WGS) entry which is preliminary data.</text>
</comment>
<dbReference type="Gene3D" id="3.10.129.10">
    <property type="entry name" value="Hotdog Thioesterase"/>
    <property type="match status" value="1"/>
</dbReference>
<name>A0AA36I537_9DINO</name>
<dbReference type="InterPro" id="IPR006683">
    <property type="entry name" value="Thioestr_dom"/>
</dbReference>
<dbReference type="EMBL" id="CAUJNA010000780">
    <property type="protein sequence ID" value="CAJ1381125.1"/>
    <property type="molecule type" value="Genomic_DNA"/>
</dbReference>
<dbReference type="CDD" id="cd00110">
    <property type="entry name" value="LamG"/>
    <property type="match status" value="1"/>
</dbReference>
<reference evidence="2" key="1">
    <citation type="submission" date="2023-08" db="EMBL/GenBank/DDBJ databases">
        <authorList>
            <person name="Chen Y."/>
            <person name="Shah S."/>
            <person name="Dougan E. K."/>
            <person name="Thang M."/>
            <person name="Chan C."/>
        </authorList>
    </citation>
    <scope>NUCLEOTIDE SEQUENCE</scope>
</reference>
<dbReference type="Pfam" id="PF03061">
    <property type="entry name" value="4HBT"/>
    <property type="match status" value="1"/>
</dbReference>
<protein>
    <recommendedName>
        <fullName evidence="1">Thioesterase domain-containing protein</fullName>
    </recommendedName>
</protein>